<reference evidence="3" key="2">
    <citation type="journal article" date="2021" name="PeerJ">
        <title>Extensive microbial diversity within the chicken gut microbiome revealed by metagenomics and culture.</title>
        <authorList>
            <person name="Gilroy R."/>
            <person name="Ravi A."/>
            <person name="Getino M."/>
            <person name="Pursley I."/>
            <person name="Horton D.L."/>
            <person name="Alikhan N.F."/>
            <person name="Baker D."/>
            <person name="Gharbi K."/>
            <person name="Hall N."/>
            <person name="Watson M."/>
            <person name="Adriaenssens E.M."/>
            <person name="Foster-Nyarko E."/>
            <person name="Jarju S."/>
            <person name="Secka A."/>
            <person name="Antonio M."/>
            <person name="Oren A."/>
            <person name="Chaudhuri R.R."/>
            <person name="La Ragione R."/>
            <person name="Hildebrand F."/>
            <person name="Pallen M.J."/>
        </authorList>
    </citation>
    <scope>NUCLEOTIDE SEQUENCE</scope>
    <source>
        <strain evidence="3">11300</strain>
    </source>
</reference>
<dbReference type="PANTHER" id="PTHR35526:SF3">
    <property type="entry name" value="ANTI-SIGMA-F FACTOR RSBW"/>
    <property type="match status" value="1"/>
</dbReference>
<dbReference type="Proteomes" id="UP000824091">
    <property type="component" value="Unassembled WGS sequence"/>
</dbReference>
<dbReference type="InterPro" id="IPR050267">
    <property type="entry name" value="Anti-sigma-factor_SerPK"/>
</dbReference>
<evidence type="ECO:0000256" key="1">
    <source>
        <dbReference type="ARBA" id="ARBA00022527"/>
    </source>
</evidence>
<dbReference type="PANTHER" id="PTHR35526">
    <property type="entry name" value="ANTI-SIGMA-F FACTOR RSBW-RELATED"/>
    <property type="match status" value="1"/>
</dbReference>
<dbReference type="InterPro" id="IPR003594">
    <property type="entry name" value="HATPase_dom"/>
</dbReference>
<dbReference type="InterPro" id="IPR036890">
    <property type="entry name" value="HATPase_C_sf"/>
</dbReference>
<keyword evidence="1" id="KW-0808">Transferase</keyword>
<dbReference type="Pfam" id="PF13581">
    <property type="entry name" value="HATPase_c_2"/>
    <property type="match status" value="1"/>
</dbReference>
<dbReference type="AlphaFoldDB" id="A0A9D1I4D3"/>
<dbReference type="GO" id="GO:0004674">
    <property type="term" value="F:protein serine/threonine kinase activity"/>
    <property type="evidence" value="ECO:0007669"/>
    <property type="project" value="UniProtKB-KW"/>
</dbReference>
<evidence type="ECO:0000313" key="3">
    <source>
        <dbReference type="EMBL" id="HIU27994.1"/>
    </source>
</evidence>
<accession>A0A9D1I4D3</accession>
<dbReference type="Gene3D" id="3.30.565.10">
    <property type="entry name" value="Histidine kinase-like ATPase, C-terminal domain"/>
    <property type="match status" value="1"/>
</dbReference>
<feature type="domain" description="Histidine kinase/HSP90-like ATPase" evidence="2">
    <location>
        <begin position="10"/>
        <end position="131"/>
    </location>
</feature>
<keyword evidence="1" id="KW-0418">Kinase</keyword>
<evidence type="ECO:0000313" key="4">
    <source>
        <dbReference type="Proteomes" id="UP000824091"/>
    </source>
</evidence>
<comment type="caution">
    <text evidence="3">The sequence shown here is derived from an EMBL/GenBank/DDBJ whole genome shotgun (WGS) entry which is preliminary data.</text>
</comment>
<keyword evidence="1" id="KW-0723">Serine/threonine-protein kinase</keyword>
<dbReference type="GO" id="GO:0005524">
    <property type="term" value="F:ATP binding"/>
    <property type="evidence" value="ECO:0007669"/>
    <property type="project" value="UniProtKB-KW"/>
</dbReference>
<reference evidence="3" key="1">
    <citation type="submission" date="2020-10" db="EMBL/GenBank/DDBJ databases">
        <authorList>
            <person name="Gilroy R."/>
        </authorList>
    </citation>
    <scope>NUCLEOTIDE SEQUENCE</scope>
    <source>
        <strain evidence="3">11300</strain>
    </source>
</reference>
<dbReference type="CDD" id="cd16936">
    <property type="entry name" value="HATPase_RsbW-like"/>
    <property type="match status" value="1"/>
</dbReference>
<gene>
    <name evidence="3" type="ORF">IAD16_06430</name>
</gene>
<protein>
    <submittedName>
        <fullName evidence="3">ATP-binding protein</fullName>
    </submittedName>
</protein>
<sequence length="133" mass="14686">MTDKLQFVIPGKPQYITIVRLAVGTAADTAGFDVEEIEDIKTAVSEACKNISCHGSEGFADEYKVECFLDEGKMEIYVTDTSSEHKLKKVQKPCLDCPNEGDLGLYVIRSLMTSVELVQGENCKKSIKMTKAK</sequence>
<organism evidence="3 4">
    <name type="scientific">Candidatus Fimisoma avicola</name>
    <dbReference type="NCBI Taxonomy" id="2840826"/>
    <lineage>
        <taxon>Bacteria</taxon>
        <taxon>Bacillati</taxon>
        <taxon>Bacillota</taxon>
        <taxon>Clostridia</taxon>
        <taxon>Eubacteriales</taxon>
        <taxon>Candidatus Fimisoma</taxon>
    </lineage>
</organism>
<keyword evidence="3" id="KW-0547">Nucleotide-binding</keyword>
<name>A0A9D1I4D3_9FIRM</name>
<dbReference type="EMBL" id="DVMO01000093">
    <property type="protein sequence ID" value="HIU27994.1"/>
    <property type="molecule type" value="Genomic_DNA"/>
</dbReference>
<proteinExistence type="predicted"/>
<evidence type="ECO:0000259" key="2">
    <source>
        <dbReference type="Pfam" id="PF13581"/>
    </source>
</evidence>
<keyword evidence="3" id="KW-0067">ATP-binding</keyword>